<sequence>MRLHRTGSLIIATAALGLSAPTAQADTQYGGVAALRNSPAGPSTTLVRHDDGRITVRLGFGYTCRKQSYYNYVVKLKGSTPDGVNFTAAGKQRLPGRGTLRFSISGTLAPDSAAGTLKMGMARCPKYTRDLVLRTESAPAGAPTAPPAASLFAGMTGQAAAGIRLAVALRVTKQGRVWSTWAAMMKCGPKATSHLINNSPTTTVKPDGSFSRSETYTIRWDDGVRERYRVTFKGRFMADGAAGTLRARSQLHKKGHRYYPCDSGTVAWTARP</sequence>
<accession>A0A9X3N0R9</accession>
<gene>
    <name evidence="2" type="ORF">OM076_37935</name>
</gene>
<evidence type="ECO:0000313" key="3">
    <source>
        <dbReference type="Proteomes" id="UP001149140"/>
    </source>
</evidence>
<comment type="caution">
    <text evidence="2">The sequence shown here is derived from an EMBL/GenBank/DDBJ whole genome shotgun (WGS) entry which is preliminary data.</text>
</comment>
<dbReference type="Proteomes" id="UP001149140">
    <property type="component" value="Unassembled WGS sequence"/>
</dbReference>
<proteinExistence type="predicted"/>
<dbReference type="EMBL" id="JAPDOD010000058">
    <property type="protein sequence ID" value="MDA0166107.1"/>
    <property type="molecule type" value="Genomic_DNA"/>
</dbReference>
<organism evidence="2 3">
    <name type="scientific">Solirubrobacter ginsenosidimutans</name>
    <dbReference type="NCBI Taxonomy" id="490573"/>
    <lineage>
        <taxon>Bacteria</taxon>
        <taxon>Bacillati</taxon>
        <taxon>Actinomycetota</taxon>
        <taxon>Thermoleophilia</taxon>
        <taxon>Solirubrobacterales</taxon>
        <taxon>Solirubrobacteraceae</taxon>
        <taxon>Solirubrobacter</taxon>
    </lineage>
</organism>
<feature type="chain" id="PRO_5040846093" evidence="1">
    <location>
        <begin position="26"/>
        <end position="272"/>
    </location>
</feature>
<keyword evidence="3" id="KW-1185">Reference proteome</keyword>
<reference evidence="2" key="1">
    <citation type="submission" date="2022-10" db="EMBL/GenBank/DDBJ databases">
        <title>The WGS of Solirubrobacter ginsenosidimutans DSM 21036.</title>
        <authorList>
            <person name="Jiang Z."/>
        </authorList>
    </citation>
    <scope>NUCLEOTIDE SEQUENCE</scope>
    <source>
        <strain evidence="2">DSM 21036</strain>
    </source>
</reference>
<keyword evidence="1" id="KW-0732">Signal</keyword>
<evidence type="ECO:0000256" key="1">
    <source>
        <dbReference type="SAM" id="SignalP"/>
    </source>
</evidence>
<name>A0A9X3N0R9_9ACTN</name>
<evidence type="ECO:0000313" key="2">
    <source>
        <dbReference type="EMBL" id="MDA0166107.1"/>
    </source>
</evidence>
<dbReference type="AlphaFoldDB" id="A0A9X3N0R9"/>
<dbReference type="RefSeq" id="WP_270045367.1">
    <property type="nucleotide sequence ID" value="NZ_JAPDOD010000058.1"/>
</dbReference>
<protein>
    <submittedName>
        <fullName evidence="2">Uncharacterized protein</fullName>
    </submittedName>
</protein>
<feature type="signal peptide" evidence="1">
    <location>
        <begin position="1"/>
        <end position="25"/>
    </location>
</feature>